<reference evidence="2 3" key="1">
    <citation type="submission" date="2009-01" db="EMBL/GenBank/DDBJ databases">
        <title>Complete sequence of Geobacter sp. FRC-32.</title>
        <authorList>
            <consortium name="US DOE Joint Genome Institute"/>
            <person name="Lucas S."/>
            <person name="Copeland A."/>
            <person name="Lapidus A."/>
            <person name="Glavina del Rio T."/>
            <person name="Dalin E."/>
            <person name="Tice H."/>
            <person name="Bruce D."/>
            <person name="Goodwin L."/>
            <person name="Pitluck S."/>
            <person name="Saunders E."/>
            <person name="Brettin T."/>
            <person name="Detter J.C."/>
            <person name="Han C."/>
            <person name="Larimer F."/>
            <person name="Land M."/>
            <person name="Hauser L."/>
            <person name="Kyrpides N."/>
            <person name="Ovchinnikova G."/>
            <person name="Kostka J."/>
            <person name="Richardson P."/>
        </authorList>
    </citation>
    <scope>NUCLEOTIDE SEQUENCE [LARGE SCALE GENOMIC DNA]</scope>
    <source>
        <strain evidence="3">DSM 22248 / JCM 15807 / FRC-32</strain>
    </source>
</reference>
<dbReference type="HOGENOM" id="CLU_1037304_0_0_7"/>
<proteinExistence type="predicted"/>
<gene>
    <name evidence="2" type="ordered locus">Geob_1448</name>
</gene>
<dbReference type="PANTHER" id="PTHR12788:SF10">
    <property type="entry name" value="PROTEIN-TYROSINE SULFOTRANSFERASE"/>
    <property type="match status" value="1"/>
</dbReference>
<dbReference type="Pfam" id="PF13469">
    <property type="entry name" value="Sulfotransfer_3"/>
    <property type="match status" value="1"/>
</dbReference>
<evidence type="ECO:0008006" key="4">
    <source>
        <dbReference type="Google" id="ProtNLM"/>
    </source>
</evidence>
<evidence type="ECO:0000313" key="3">
    <source>
        <dbReference type="Proteomes" id="UP000007721"/>
    </source>
</evidence>
<accession>B9M553</accession>
<evidence type="ECO:0000313" key="2">
    <source>
        <dbReference type="EMBL" id="ACM19808.1"/>
    </source>
</evidence>
<dbReference type="InterPro" id="IPR027417">
    <property type="entry name" value="P-loop_NTPase"/>
</dbReference>
<dbReference type="GO" id="GO:0008476">
    <property type="term" value="F:protein-tyrosine sulfotransferase activity"/>
    <property type="evidence" value="ECO:0007669"/>
    <property type="project" value="InterPro"/>
</dbReference>
<sequence>MGLKLSLFRPESKPIEKSFVFITGTPRSGTSMLTKVIDAHPDAAILMENLFGNRRRHWERASFWNEPQLLQAEIEKVYSPFKQQLIGNKVCTPDVWSAEDIVTFCQFFSDSKFIFIVRDPIEVALSRFRRENYDKEFNSFARQHMQLDFRSRSFTYTSSWAGSIQNYWFLKELFPTKTLLIYYDDFCNTFEDHLHTLVDFLDLPFSEKMLKWHELPHHDSEGVLQVNLKYDDEPVFVNKSKSSSLTDELMLAMATIEPLYNRWKKRSL</sequence>
<dbReference type="Gene3D" id="3.40.50.300">
    <property type="entry name" value="P-loop containing nucleotide triphosphate hydrolases"/>
    <property type="match status" value="1"/>
</dbReference>
<dbReference type="SUPFAM" id="SSF52540">
    <property type="entry name" value="P-loop containing nucleoside triphosphate hydrolases"/>
    <property type="match status" value="1"/>
</dbReference>
<dbReference type="InterPro" id="IPR026634">
    <property type="entry name" value="TPST-like"/>
</dbReference>
<organism evidence="2 3">
    <name type="scientific">Geotalea daltonii (strain DSM 22248 / JCM 15807 / FRC-32)</name>
    <name type="common">Geobacter daltonii</name>
    <dbReference type="NCBI Taxonomy" id="316067"/>
    <lineage>
        <taxon>Bacteria</taxon>
        <taxon>Pseudomonadati</taxon>
        <taxon>Thermodesulfobacteriota</taxon>
        <taxon>Desulfuromonadia</taxon>
        <taxon>Geobacterales</taxon>
        <taxon>Geobacteraceae</taxon>
        <taxon>Geotalea</taxon>
    </lineage>
</organism>
<dbReference type="OrthoDB" id="3337911at2"/>
<dbReference type="STRING" id="316067.Geob_1448"/>
<dbReference type="Proteomes" id="UP000007721">
    <property type="component" value="Chromosome"/>
</dbReference>
<keyword evidence="3" id="KW-1185">Reference proteome</keyword>
<evidence type="ECO:0000256" key="1">
    <source>
        <dbReference type="ARBA" id="ARBA00022679"/>
    </source>
</evidence>
<name>B9M553_GEODF</name>
<dbReference type="AlphaFoldDB" id="B9M553"/>
<dbReference type="KEGG" id="geo:Geob_1448"/>
<dbReference type="RefSeq" id="WP_012646537.1">
    <property type="nucleotide sequence ID" value="NC_011979.1"/>
</dbReference>
<dbReference type="EMBL" id="CP001390">
    <property type="protein sequence ID" value="ACM19808.1"/>
    <property type="molecule type" value="Genomic_DNA"/>
</dbReference>
<dbReference type="PANTHER" id="PTHR12788">
    <property type="entry name" value="PROTEIN-TYROSINE SULFOTRANSFERASE 2"/>
    <property type="match status" value="1"/>
</dbReference>
<protein>
    <recommendedName>
        <fullName evidence="4">Sulfotransferase</fullName>
    </recommendedName>
</protein>
<keyword evidence="1" id="KW-0808">Transferase</keyword>